<name>A0A3L8PSP4_9GAMM</name>
<dbReference type="PANTHER" id="PTHR48069">
    <property type="entry name" value="DIHYDROFOLATE REDUCTASE"/>
    <property type="match status" value="1"/>
</dbReference>
<evidence type="ECO:0000259" key="10">
    <source>
        <dbReference type="PROSITE" id="PS51330"/>
    </source>
</evidence>
<dbReference type="GO" id="GO:0070401">
    <property type="term" value="F:NADP+ binding"/>
    <property type="evidence" value="ECO:0007669"/>
    <property type="project" value="UniProtKB-ARBA"/>
</dbReference>
<evidence type="ECO:0000256" key="9">
    <source>
        <dbReference type="RuleBase" id="RU004474"/>
    </source>
</evidence>
<dbReference type="InterPro" id="IPR001796">
    <property type="entry name" value="DHFR_dom"/>
</dbReference>
<comment type="similarity">
    <text evidence="2 8 9">Belongs to the dihydrofolate reductase family.</text>
</comment>
<sequence length="162" mass="18258">MQICMIAAMTIHRVIGKNNQMPWHLPEDLKHFKATTMSYPIVMGRKTYESIGRPLPGRHNIVISRQADLEIDGVTVVSTFEEAKIAAGDGDIEQLFVIGGGQLYQQLLPQADKLFLTEINIDVEGDTYFPDWNDGSWKEVARESGISSDGLEYSFINLVKKW</sequence>
<keyword evidence="4 8" id="KW-0554">One-carbon metabolism</keyword>
<dbReference type="SUPFAM" id="SSF53597">
    <property type="entry name" value="Dihydrofolate reductase-like"/>
    <property type="match status" value="1"/>
</dbReference>
<dbReference type="GO" id="GO:0046654">
    <property type="term" value="P:tetrahydrofolate biosynthetic process"/>
    <property type="evidence" value="ECO:0007669"/>
    <property type="project" value="UniProtKB-UniPathway"/>
</dbReference>
<dbReference type="EMBL" id="QZEI01000072">
    <property type="protein sequence ID" value="RLV58440.1"/>
    <property type="molecule type" value="Genomic_DNA"/>
</dbReference>
<comment type="caution">
    <text evidence="11">The sequence shown here is derived from an EMBL/GenBank/DDBJ whole genome shotgun (WGS) entry which is preliminary data.</text>
</comment>
<dbReference type="PROSITE" id="PS00075">
    <property type="entry name" value="DHFR_1"/>
    <property type="match status" value="1"/>
</dbReference>
<dbReference type="PRINTS" id="PR00070">
    <property type="entry name" value="DHFR"/>
</dbReference>
<feature type="domain" description="DHFR" evidence="10">
    <location>
        <begin position="2"/>
        <end position="160"/>
    </location>
</feature>
<evidence type="ECO:0000313" key="11">
    <source>
        <dbReference type="EMBL" id="RLV58440.1"/>
    </source>
</evidence>
<dbReference type="Gene3D" id="3.40.430.10">
    <property type="entry name" value="Dihydrofolate Reductase, subunit A"/>
    <property type="match status" value="1"/>
</dbReference>
<dbReference type="GO" id="GO:0006730">
    <property type="term" value="P:one-carbon metabolic process"/>
    <property type="evidence" value="ECO:0007669"/>
    <property type="project" value="UniProtKB-KW"/>
</dbReference>
<dbReference type="GO" id="GO:0046452">
    <property type="term" value="P:dihydrofolate metabolic process"/>
    <property type="evidence" value="ECO:0007669"/>
    <property type="project" value="TreeGrafter"/>
</dbReference>
<comment type="catalytic activity">
    <reaction evidence="8">
        <text>(6S)-5,6,7,8-tetrahydrofolate + NADP(+) = 7,8-dihydrofolate + NADPH + H(+)</text>
        <dbReference type="Rhea" id="RHEA:15009"/>
        <dbReference type="ChEBI" id="CHEBI:15378"/>
        <dbReference type="ChEBI" id="CHEBI:57451"/>
        <dbReference type="ChEBI" id="CHEBI:57453"/>
        <dbReference type="ChEBI" id="CHEBI:57783"/>
        <dbReference type="ChEBI" id="CHEBI:58349"/>
        <dbReference type="EC" id="1.5.1.3"/>
    </reaction>
</comment>
<protein>
    <recommendedName>
        <fullName evidence="3 8">Dihydrofolate reductase</fullName>
        <ecNumber evidence="3 8">1.5.1.3</ecNumber>
    </recommendedName>
</protein>
<dbReference type="GO" id="GO:0004146">
    <property type="term" value="F:dihydrofolate reductase activity"/>
    <property type="evidence" value="ECO:0007669"/>
    <property type="project" value="UniProtKB-EC"/>
</dbReference>
<accession>A0A3L8PSP4</accession>
<dbReference type="RefSeq" id="WP_121840246.1">
    <property type="nucleotide sequence ID" value="NZ_ML014821.1"/>
</dbReference>
<dbReference type="UniPathway" id="UPA00077">
    <property type="reaction ID" value="UER00158"/>
</dbReference>
<dbReference type="EC" id="1.5.1.3" evidence="3 8"/>
<evidence type="ECO:0000256" key="1">
    <source>
        <dbReference type="ARBA" id="ARBA00004903"/>
    </source>
</evidence>
<comment type="pathway">
    <text evidence="1 8">Cofactor biosynthesis; tetrahydrofolate biosynthesis; 5,6,7,8-tetrahydrofolate from 7,8-dihydrofolate: step 1/1.</text>
</comment>
<evidence type="ECO:0000256" key="6">
    <source>
        <dbReference type="ARBA" id="ARBA00023002"/>
    </source>
</evidence>
<dbReference type="PIRSF" id="PIRSF000194">
    <property type="entry name" value="DHFR"/>
    <property type="match status" value="1"/>
</dbReference>
<dbReference type="AlphaFoldDB" id="A0A3L8PSP4"/>
<gene>
    <name evidence="11" type="ORF">D5018_17325</name>
</gene>
<keyword evidence="12" id="KW-1185">Reference proteome</keyword>
<dbReference type="InterPro" id="IPR017925">
    <property type="entry name" value="DHFR_CS"/>
</dbReference>
<comment type="function">
    <text evidence="7 8">Key enzyme in folate metabolism. Catalyzes an essential reaction for de novo glycine and purine synthesis, and for DNA precursor synthesis.</text>
</comment>
<evidence type="ECO:0000256" key="7">
    <source>
        <dbReference type="ARBA" id="ARBA00025067"/>
    </source>
</evidence>
<evidence type="ECO:0000256" key="8">
    <source>
        <dbReference type="PIRNR" id="PIRNR000194"/>
    </source>
</evidence>
<evidence type="ECO:0000313" key="12">
    <source>
        <dbReference type="Proteomes" id="UP000281474"/>
    </source>
</evidence>
<dbReference type="FunFam" id="3.40.430.10:FF:000001">
    <property type="entry name" value="Dihydrofolate reductase"/>
    <property type="match status" value="1"/>
</dbReference>
<reference evidence="11 12" key="1">
    <citation type="submission" date="2018-09" db="EMBL/GenBank/DDBJ databases">
        <title>Phylogeny of the Shewanellaceae, and recommendation for two new genera, Pseudoshewanella and Parashewanella.</title>
        <authorList>
            <person name="Wang G."/>
        </authorList>
    </citation>
    <scope>NUCLEOTIDE SEQUENCE [LARGE SCALE GENOMIC DNA]</scope>
    <source>
        <strain evidence="11 12">C51</strain>
    </source>
</reference>
<evidence type="ECO:0000256" key="2">
    <source>
        <dbReference type="ARBA" id="ARBA00009539"/>
    </source>
</evidence>
<dbReference type="PANTHER" id="PTHR48069:SF3">
    <property type="entry name" value="DIHYDROFOLATE REDUCTASE"/>
    <property type="match status" value="1"/>
</dbReference>
<organism evidence="11 12">
    <name type="scientific">Parashewanella curva</name>
    <dbReference type="NCBI Taxonomy" id="2338552"/>
    <lineage>
        <taxon>Bacteria</taxon>
        <taxon>Pseudomonadati</taxon>
        <taxon>Pseudomonadota</taxon>
        <taxon>Gammaproteobacteria</taxon>
        <taxon>Alteromonadales</taxon>
        <taxon>Shewanellaceae</taxon>
        <taxon>Parashewanella</taxon>
    </lineage>
</organism>
<keyword evidence="6 8" id="KW-0560">Oxidoreductase</keyword>
<dbReference type="PROSITE" id="PS51330">
    <property type="entry name" value="DHFR_2"/>
    <property type="match status" value="1"/>
</dbReference>
<dbReference type="CDD" id="cd00209">
    <property type="entry name" value="DHFR"/>
    <property type="match status" value="1"/>
</dbReference>
<dbReference type="Pfam" id="PF00186">
    <property type="entry name" value="DHFR_1"/>
    <property type="match status" value="1"/>
</dbReference>
<dbReference type="OrthoDB" id="9804315at2"/>
<proteinExistence type="inferred from homology"/>
<evidence type="ECO:0000256" key="5">
    <source>
        <dbReference type="ARBA" id="ARBA00022857"/>
    </source>
</evidence>
<evidence type="ECO:0000256" key="3">
    <source>
        <dbReference type="ARBA" id="ARBA00012856"/>
    </source>
</evidence>
<evidence type="ECO:0000256" key="4">
    <source>
        <dbReference type="ARBA" id="ARBA00022563"/>
    </source>
</evidence>
<dbReference type="Proteomes" id="UP000281474">
    <property type="component" value="Unassembled WGS sequence"/>
</dbReference>
<dbReference type="GO" id="GO:0046655">
    <property type="term" value="P:folic acid metabolic process"/>
    <property type="evidence" value="ECO:0007669"/>
    <property type="project" value="TreeGrafter"/>
</dbReference>
<dbReference type="InterPro" id="IPR012259">
    <property type="entry name" value="DHFR"/>
</dbReference>
<dbReference type="NCBIfam" id="NF008037">
    <property type="entry name" value="PRK10769.1"/>
    <property type="match status" value="1"/>
</dbReference>
<dbReference type="GO" id="GO:0005829">
    <property type="term" value="C:cytosol"/>
    <property type="evidence" value="ECO:0007669"/>
    <property type="project" value="TreeGrafter"/>
</dbReference>
<keyword evidence="5 8" id="KW-0521">NADP</keyword>
<dbReference type="InterPro" id="IPR024072">
    <property type="entry name" value="DHFR-like_dom_sf"/>
</dbReference>